<feature type="compositionally biased region" description="Basic and acidic residues" evidence="1">
    <location>
        <begin position="40"/>
        <end position="51"/>
    </location>
</feature>
<evidence type="ECO:0000256" key="1">
    <source>
        <dbReference type="SAM" id="MobiDB-lite"/>
    </source>
</evidence>
<name>A0AAN8HD82_9TELE</name>
<accession>A0AAN8HD82</accession>
<evidence type="ECO:0000313" key="3">
    <source>
        <dbReference type="Proteomes" id="UP001335648"/>
    </source>
</evidence>
<gene>
    <name evidence="2" type="ORF">CesoFtcFv8_001716</name>
</gene>
<reference evidence="2 3" key="1">
    <citation type="journal article" date="2023" name="Mol. Biol. Evol.">
        <title>Genomics of Secondarily Temperate Adaptation in the Only Non-Antarctic Icefish.</title>
        <authorList>
            <person name="Rivera-Colon A.G."/>
            <person name="Rayamajhi N."/>
            <person name="Minhas B.F."/>
            <person name="Madrigal G."/>
            <person name="Bilyk K.T."/>
            <person name="Yoon V."/>
            <person name="Hune M."/>
            <person name="Gregory S."/>
            <person name="Cheng C.H.C."/>
            <person name="Catchen J.M."/>
        </authorList>
    </citation>
    <scope>NUCLEOTIDE SEQUENCE [LARGE SCALE GENOMIC DNA]</scope>
    <source>
        <strain evidence="2">JC2023a</strain>
    </source>
</reference>
<dbReference type="Proteomes" id="UP001335648">
    <property type="component" value="Unassembled WGS sequence"/>
</dbReference>
<protein>
    <submittedName>
        <fullName evidence="2">Uncharacterized protein</fullName>
    </submittedName>
</protein>
<keyword evidence="3" id="KW-1185">Reference proteome</keyword>
<proteinExistence type="predicted"/>
<comment type="caution">
    <text evidence="2">The sequence shown here is derived from an EMBL/GenBank/DDBJ whole genome shotgun (WGS) entry which is preliminary data.</text>
</comment>
<dbReference type="EMBL" id="JAULUE010002047">
    <property type="protein sequence ID" value="KAK5911779.1"/>
    <property type="molecule type" value="Genomic_DNA"/>
</dbReference>
<dbReference type="AlphaFoldDB" id="A0AAN8HD82"/>
<feature type="region of interest" description="Disordered" evidence="1">
    <location>
        <begin position="40"/>
        <end position="59"/>
    </location>
</feature>
<organism evidence="2 3">
    <name type="scientific">Champsocephalus esox</name>
    <name type="common">pike icefish</name>
    <dbReference type="NCBI Taxonomy" id="159716"/>
    <lineage>
        <taxon>Eukaryota</taxon>
        <taxon>Metazoa</taxon>
        <taxon>Chordata</taxon>
        <taxon>Craniata</taxon>
        <taxon>Vertebrata</taxon>
        <taxon>Euteleostomi</taxon>
        <taxon>Actinopterygii</taxon>
        <taxon>Neopterygii</taxon>
        <taxon>Teleostei</taxon>
        <taxon>Neoteleostei</taxon>
        <taxon>Acanthomorphata</taxon>
        <taxon>Eupercaria</taxon>
        <taxon>Perciformes</taxon>
        <taxon>Notothenioidei</taxon>
        <taxon>Channichthyidae</taxon>
        <taxon>Champsocephalus</taxon>
    </lineage>
</organism>
<sequence>MWLSSLRWREQQVCLTKASDHPSALIPGCSRSRTGLRYEDDKVEMRPRLPRSDGASPSPKCFSEQNINQLFGVVQMNCFQASKCLDLSHSGVRTPGSKGPFQLITERETGFLLLCLPTPHRATCIHLPLSLHGYT</sequence>
<evidence type="ECO:0000313" key="2">
    <source>
        <dbReference type="EMBL" id="KAK5911779.1"/>
    </source>
</evidence>